<protein>
    <recommendedName>
        <fullName evidence="3">GNAT family N-acetyltransferase</fullName>
    </recommendedName>
</protein>
<dbReference type="EMBL" id="BAAADE010000014">
    <property type="protein sequence ID" value="GAA0614783.1"/>
    <property type="molecule type" value="Genomic_DNA"/>
</dbReference>
<evidence type="ECO:0000313" key="1">
    <source>
        <dbReference type="EMBL" id="GAA0614783.1"/>
    </source>
</evidence>
<evidence type="ECO:0000313" key="2">
    <source>
        <dbReference type="Proteomes" id="UP001424441"/>
    </source>
</evidence>
<proteinExistence type="predicted"/>
<name>A0ABP3RUN5_9HYPH</name>
<reference evidence="2" key="1">
    <citation type="journal article" date="2019" name="Int. J. Syst. Evol. Microbiol.">
        <title>The Global Catalogue of Microorganisms (GCM) 10K type strain sequencing project: providing services to taxonomists for standard genome sequencing and annotation.</title>
        <authorList>
            <consortium name="The Broad Institute Genomics Platform"/>
            <consortium name="The Broad Institute Genome Sequencing Center for Infectious Disease"/>
            <person name="Wu L."/>
            <person name="Ma J."/>
        </authorList>
    </citation>
    <scope>NUCLEOTIDE SEQUENCE [LARGE SCALE GENOMIC DNA]</scope>
    <source>
        <strain evidence="2">JCM 15115</strain>
    </source>
</reference>
<organism evidence="1 2">
    <name type="scientific">Paenochrobactrum glaciei</name>
    <dbReference type="NCBI Taxonomy" id="486407"/>
    <lineage>
        <taxon>Bacteria</taxon>
        <taxon>Pseudomonadati</taxon>
        <taxon>Pseudomonadota</taxon>
        <taxon>Alphaproteobacteria</taxon>
        <taxon>Hyphomicrobiales</taxon>
        <taxon>Brucellaceae</taxon>
        <taxon>Paenochrobactrum</taxon>
    </lineage>
</organism>
<keyword evidence="2" id="KW-1185">Reference proteome</keyword>
<sequence length="167" mass="19039">MVKVEIKAGTLRDICYVAANLREQDKREIFATARLDSGTQAGAASYLSSPDWCWTAWLDGQPVAAFGVSIGNYIYQPHLRYAWAYGTNKFKRATPAITRFCIQEWPERLIAEGVTRVEIRSLADHDLAHKWLSAIKARKEADMPNYGVNGEAFELWAWLKEDWQDVL</sequence>
<dbReference type="Proteomes" id="UP001424441">
    <property type="component" value="Unassembled WGS sequence"/>
</dbReference>
<gene>
    <name evidence="1" type="ORF">GCM10008943_32390</name>
</gene>
<accession>A0ABP3RUN5</accession>
<comment type="caution">
    <text evidence="1">The sequence shown here is derived from an EMBL/GenBank/DDBJ whole genome shotgun (WGS) entry which is preliminary data.</text>
</comment>
<dbReference type="RefSeq" id="WP_343808078.1">
    <property type="nucleotide sequence ID" value="NZ_BAAADE010000014.1"/>
</dbReference>
<evidence type="ECO:0008006" key="3">
    <source>
        <dbReference type="Google" id="ProtNLM"/>
    </source>
</evidence>